<reference evidence="1 2" key="1">
    <citation type="submission" date="2015-05" db="EMBL/GenBank/DDBJ databases">
        <title>Evolution of Trichinella species and genotypes.</title>
        <authorList>
            <person name="Korhonen P.K."/>
            <person name="Edoardo P."/>
            <person name="Giuseppe L.R."/>
            <person name="Gasser R.B."/>
        </authorList>
    </citation>
    <scope>NUCLEOTIDE SEQUENCE [LARGE SCALE GENOMIC DNA]</scope>
    <source>
        <strain evidence="1">ISS10</strain>
    </source>
</reference>
<sequence length="43" mass="4826">MQEHQARELDNDKENSHCLNIVIHQGESPGEVLKAAKLKKALC</sequence>
<dbReference type="AlphaFoldDB" id="A0A0V1KQY6"/>
<organism evidence="1 2">
    <name type="scientific">Trichinella nativa</name>
    <dbReference type="NCBI Taxonomy" id="6335"/>
    <lineage>
        <taxon>Eukaryota</taxon>
        <taxon>Metazoa</taxon>
        <taxon>Ecdysozoa</taxon>
        <taxon>Nematoda</taxon>
        <taxon>Enoplea</taxon>
        <taxon>Dorylaimia</taxon>
        <taxon>Trichinellida</taxon>
        <taxon>Trichinellidae</taxon>
        <taxon>Trichinella</taxon>
    </lineage>
</organism>
<gene>
    <name evidence="1" type="ORF">T02_2108</name>
</gene>
<protein>
    <submittedName>
        <fullName evidence="1">Uncharacterized protein</fullName>
    </submittedName>
</protein>
<evidence type="ECO:0000313" key="2">
    <source>
        <dbReference type="Proteomes" id="UP000054721"/>
    </source>
</evidence>
<dbReference type="Proteomes" id="UP000054721">
    <property type="component" value="Unassembled WGS sequence"/>
</dbReference>
<comment type="caution">
    <text evidence="1">The sequence shown here is derived from an EMBL/GenBank/DDBJ whole genome shotgun (WGS) entry which is preliminary data.</text>
</comment>
<name>A0A0V1KQY6_9BILA</name>
<evidence type="ECO:0000313" key="1">
    <source>
        <dbReference type="EMBL" id="KRZ49494.1"/>
    </source>
</evidence>
<dbReference type="EMBL" id="JYDW01000309">
    <property type="protein sequence ID" value="KRZ49494.1"/>
    <property type="molecule type" value="Genomic_DNA"/>
</dbReference>
<proteinExistence type="predicted"/>
<keyword evidence="2" id="KW-1185">Reference proteome</keyword>
<accession>A0A0V1KQY6</accession>